<comment type="caution">
    <text evidence="1">The sequence shown here is derived from an EMBL/GenBank/DDBJ whole genome shotgun (WGS) entry which is preliminary data.</text>
</comment>
<dbReference type="EMBL" id="CM051399">
    <property type="protein sequence ID" value="KAJ4716778.1"/>
    <property type="molecule type" value="Genomic_DNA"/>
</dbReference>
<reference evidence="1 2" key="1">
    <citation type="journal article" date="2023" name="Science">
        <title>Complex scaffold remodeling in plant triterpene biosynthesis.</title>
        <authorList>
            <person name="De La Pena R."/>
            <person name="Hodgson H."/>
            <person name="Liu J.C."/>
            <person name="Stephenson M.J."/>
            <person name="Martin A.C."/>
            <person name="Owen C."/>
            <person name="Harkess A."/>
            <person name="Leebens-Mack J."/>
            <person name="Jimenez L.E."/>
            <person name="Osbourn A."/>
            <person name="Sattely E.S."/>
        </authorList>
    </citation>
    <scope>NUCLEOTIDE SEQUENCE [LARGE SCALE GENOMIC DNA]</scope>
    <source>
        <strain evidence="2">cv. JPN11</strain>
        <tissue evidence="1">Leaf</tissue>
    </source>
</reference>
<organism evidence="1 2">
    <name type="scientific">Melia azedarach</name>
    <name type="common">Chinaberry tree</name>
    <dbReference type="NCBI Taxonomy" id="155640"/>
    <lineage>
        <taxon>Eukaryota</taxon>
        <taxon>Viridiplantae</taxon>
        <taxon>Streptophyta</taxon>
        <taxon>Embryophyta</taxon>
        <taxon>Tracheophyta</taxon>
        <taxon>Spermatophyta</taxon>
        <taxon>Magnoliopsida</taxon>
        <taxon>eudicotyledons</taxon>
        <taxon>Gunneridae</taxon>
        <taxon>Pentapetalae</taxon>
        <taxon>rosids</taxon>
        <taxon>malvids</taxon>
        <taxon>Sapindales</taxon>
        <taxon>Meliaceae</taxon>
        <taxon>Melia</taxon>
    </lineage>
</organism>
<evidence type="ECO:0000313" key="2">
    <source>
        <dbReference type="Proteomes" id="UP001164539"/>
    </source>
</evidence>
<dbReference type="Proteomes" id="UP001164539">
    <property type="component" value="Chromosome 6"/>
</dbReference>
<evidence type="ECO:0000313" key="1">
    <source>
        <dbReference type="EMBL" id="KAJ4716778.1"/>
    </source>
</evidence>
<accession>A0ACC1XZL8</accession>
<sequence length="744" mass="79443">MKRTLMSDPNPYSTANGSSNKRSKPPPPPLIVPPGHVAFRLLCHSSRIGGVIGKSGNVIKQLQQSTGAKIRVEEPPTETPDRVVTVIATPTVETTMTISTEKRSSSGNAVHNSGNGNVEDGDNLSLHDGKFEVSKAQEGLIRVFERILEVAAETDGIEMGVVSCRLLAETKQVGSVIGKGGKVVEKIRKESGCKVRVLTENLSACAGPNDEIVEIEGDVLAVKKALIAVSRCLQDCSPSAKTRMTGSRSHEAMLQDTIHRPLEVTSQETICRPLELISHETLLRPLEAISHEAVRRPLEALPQDILRRPHEAFASETSRRSSEAVSFETLRRPFGAVTHETLPDLRVDILSQRNSVLTTTASSSISYASAVHPLSLDSDRVTTLDTRMQQQEVSFRLLCSNDRVGAVIGKGGTIIRALQSETGASISIGATKAECDERLITVTASETPESRYSPAQKAAVVVFSRLIEGGNEKGLDLSSNKGFPVNARLVVASNQVGCLLGKGGTIISEMRKVTGTGIRIIGDQVPKCVSENDKVVQISGEFSKVKDAVYNVTGRLRDNLFSSTLNTAGTRSSSSVLTETSPYGKLRDPAPLGVHSSVAVSHGFSRPTLTQGMDLLGLSHSLDRPPSPRSWSAQSVTGMHPRGIPDVSRSLTHHKGGLELGSGSKSAIVTNTTVEIVVPENVIGSVYGENGSNLVRLRQISGAKVIVHEPRLGSSDRIIVISGTPDETQAAQSLLQAFILTGPS</sequence>
<gene>
    <name evidence="1" type="ORF">OWV82_011750</name>
</gene>
<proteinExistence type="predicted"/>
<keyword evidence="2" id="KW-1185">Reference proteome</keyword>
<name>A0ACC1XZL8_MELAZ</name>
<protein>
    <submittedName>
        <fullName evidence="1">KH domain-containing protein family</fullName>
    </submittedName>
</protein>